<dbReference type="Pfam" id="PF16380">
    <property type="entry name" value="BT_4170-like_C"/>
    <property type="match status" value="1"/>
</dbReference>
<dbReference type="GO" id="GO:0005576">
    <property type="term" value="C:extracellular region"/>
    <property type="evidence" value="ECO:0007669"/>
    <property type="project" value="UniProtKB-SubCell"/>
</dbReference>
<dbReference type="SMART" id="SM00710">
    <property type="entry name" value="PbH1"/>
    <property type="match status" value="5"/>
</dbReference>
<dbReference type="InterPro" id="IPR053868">
    <property type="entry name" value="Pel9A-like_beta_helix"/>
</dbReference>
<evidence type="ECO:0000259" key="10">
    <source>
        <dbReference type="Pfam" id="PF16380"/>
    </source>
</evidence>
<comment type="caution">
    <text evidence="12">The sequence shown here is derived from an EMBL/GenBank/DDBJ whole genome shotgun (WGS) entry which is preliminary data.</text>
</comment>
<sequence>MRKLYFMAVLAFSVAAQAKVVYVAPDGNDAGSGSIDSPLATLAAAQQLLAPGDTAYFRGGTYHITEDQVMGVEEKIYATVFNLDKSGREGARIVYAGMPGERPVFDLTAVKPEGLRVSVFYIHANWLHLKNFDIVGTQVTITGHTQSEAISIRRGNSHNVIENVAIHDGMAIGVYITKGSDNLVLNCDAYRNYDSVSEGGRGGNVDGFGCHVRRQDTGNVFRGCRAWCNSDDGYDLINCFAPVTFDHCWAMFSGYRDEDSKTPGDGNGFKAGGYGKQVQDEPFDAPRHTVNNCIAYSNKANGFYANHHLGGNDWLNNTAWKNKYNYCMVNQKAWDEAVDVDGYGHTLRSNVSYQANRGDWTQIDRSRCTIENNSFLPTACVVQPSDFVSTDYRELMAPRKADGSLPDTDFLRLVPSSPLHGAGMGWQFAPGEGPSAIYGVTAGPSPVAEGHIYTLQGVRVDAPSKGIYIMGGRKVVVR</sequence>
<dbReference type="InterPro" id="IPR011050">
    <property type="entry name" value="Pectin_lyase_fold/virulence"/>
</dbReference>
<gene>
    <name evidence="12" type="ORF">H6B30_00980</name>
</gene>
<evidence type="ECO:0000256" key="8">
    <source>
        <dbReference type="ARBA" id="ARBA00038263"/>
    </source>
</evidence>
<evidence type="ECO:0000256" key="1">
    <source>
        <dbReference type="ARBA" id="ARBA00001913"/>
    </source>
</evidence>
<dbReference type="Proteomes" id="UP000764045">
    <property type="component" value="Unassembled WGS sequence"/>
</dbReference>
<evidence type="ECO:0000256" key="2">
    <source>
        <dbReference type="ARBA" id="ARBA00004613"/>
    </source>
</evidence>
<dbReference type="PANTHER" id="PTHR40088">
    <property type="entry name" value="PECTATE LYASE (EUROFUNG)"/>
    <property type="match status" value="1"/>
</dbReference>
<dbReference type="InterPro" id="IPR052052">
    <property type="entry name" value="Polysaccharide_Lyase_9"/>
</dbReference>
<dbReference type="EMBL" id="JACJJL010000001">
    <property type="protein sequence ID" value="MBM6660341.1"/>
    <property type="molecule type" value="Genomic_DNA"/>
</dbReference>
<accession>A0A939B353</accession>
<keyword evidence="5 9" id="KW-0732">Signal</keyword>
<evidence type="ECO:0000256" key="5">
    <source>
        <dbReference type="ARBA" id="ARBA00022729"/>
    </source>
</evidence>
<keyword evidence="4" id="KW-0479">Metal-binding</keyword>
<feature type="chain" id="PRO_5037321870" evidence="9">
    <location>
        <begin position="19"/>
        <end position="478"/>
    </location>
</feature>
<evidence type="ECO:0000256" key="6">
    <source>
        <dbReference type="ARBA" id="ARBA00022837"/>
    </source>
</evidence>
<dbReference type="InterPro" id="IPR006626">
    <property type="entry name" value="PbH1"/>
</dbReference>
<proteinExistence type="inferred from homology"/>
<feature type="signal peptide" evidence="9">
    <location>
        <begin position="1"/>
        <end position="18"/>
    </location>
</feature>
<evidence type="ECO:0000313" key="12">
    <source>
        <dbReference type="EMBL" id="MBM6660341.1"/>
    </source>
</evidence>
<evidence type="ECO:0000313" key="13">
    <source>
        <dbReference type="Proteomes" id="UP000764045"/>
    </source>
</evidence>
<keyword evidence="7" id="KW-0456">Lyase</keyword>
<dbReference type="PANTHER" id="PTHR40088:SF1">
    <property type="entry name" value="PECTATE LYASE PEL9"/>
    <property type="match status" value="1"/>
</dbReference>
<feature type="domain" description="Pel9A-like right handed beta-helix region" evidence="11">
    <location>
        <begin position="13"/>
        <end position="358"/>
    </location>
</feature>
<protein>
    <submittedName>
        <fullName evidence="12">DUF4990 domain-containing protein</fullName>
    </submittedName>
</protein>
<dbReference type="RefSeq" id="WP_205107003.1">
    <property type="nucleotide sequence ID" value="NZ_JACJJL010000001.1"/>
</dbReference>
<dbReference type="GO" id="GO:0046872">
    <property type="term" value="F:metal ion binding"/>
    <property type="evidence" value="ECO:0007669"/>
    <property type="project" value="UniProtKB-KW"/>
</dbReference>
<dbReference type="InterPro" id="IPR012334">
    <property type="entry name" value="Pectin_lyas_fold"/>
</dbReference>
<keyword evidence="6" id="KW-0106">Calcium</keyword>
<comment type="similarity">
    <text evidence="8">Belongs to the polysaccharide lyase 9 family.</text>
</comment>
<organism evidence="12 13">
    <name type="scientific">Marseilla massiliensis</name>
    <dbReference type="NCBI Taxonomy" id="1841864"/>
    <lineage>
        <taxon>Bacteria</taxon>
        <taxon>Pseudomonadati</taxon>
        <taxon>Bacteroidota</taxon>
        <taxon>Bacteroidia</taxon>
        <taxon>Bacteroidales</taxon>
        <taxon>Prevotellaceae</taxon>
        <taxon>Marseilla</taxon>
    </lineage>
</organism>
<feature type="domain" description="BT-4170-like C-terminal" evidence="10">
    <location>
        <begin position="365"/>
        <end position="452"/>
    </location>
</feature>
<dbReference type="SUPFAM" id="SSF51126">
    <property type="entry name" value="Pectin lyase-like"/>
    <property type="match status" value="1"/>
</dbReference>
<evidence type="ECO:0000256" key="9">
    <source>
        <dbReference type="SAM" id="SignalP"/>
    </source>
</evidence>
<name>A0A939B353_9BACT</name>
<evidence type="ECO:0000256" key="3">
    <source>
        <dbReference type="ARBA" id="ARBA00022525"/>
    </source>
</evidence>
<dbReference type="GO" id="GO:0016837">
    <property type="term" value="F:carbon-oxygen lyase activity, acting on polysaccharides"/>
    <property type="evidence" value="ECO:0007669"/>
    <property type="project" value="TreeGrafter"/>
</dbReference>
<dbReference type="Pfam" id="PF22842">
    <property type="entry name" value="Pel9A-like_beta_helix"/>
    <property type="match status" value="1"/>
</dbReference>
<dbReference type="InterPro" id="IPR032153">
    <property type="entry name" value="BT_4170-like_C"/>
</dbReference>
<dbReference type="AlphaFoldDB" id="A0A939B353"/>
<reference evidence="12 13" key="1">
    <citation type="journal article" date="2021" name="Sci. Rep.">
        <title>The distribution of antibiotic resistance genes in chicken gut microbiota commensals.</title>
        <authorList>
            <person name="Juricova H."/>
            <person name="Matiasovicova J."/>
            <person name="Kubasova T."/>
            <person name="Cejkova D."/>
            <person name="Rychlik I."/>
        </authorList>
    </citation>
    <scope>NUCLEOTIDE SEQUENCE [LARGE SCALE GENOMIC DNA]</scope>
    <source>
        <strain evidence="12 13">An819</strain>
    </source>
</reference>
<keyword evidence="3" id="KW-0964">Secreted</keyword>
<evidence type="ECO:0000256" key="7">
    <source>
        <dbReference type="ARBA" id="ARBA00023239"/>
    </source>
</evidence>
<keyword evidence="13" id="KW-1185">Reference proteome</keyword>
<evidence type="ECO:0000256" key="4">
    <source>
        <dbReference type="ARBA" id="ARBA00022723"/>
    </source>
</evidence>
<comment type="subcellular location">
    <subcellularLocation>
        <location evidence="2">Secreted</location>
    </subcellularLocation>
</comment>
<evidence type="ECO:0000259" key="11">
    <source>
        <dbReference type="Pfam" id="PF22842"/>
    </source>
</evidence>
<comment type="cofactor">
    <cofactor evidence="1">
        <name>Ca(2+)</name>
        <dbReference type="ChEBI" id="CHEBI:29108"/>
    </cofactor>
</comment>
<dbReference type="Gene3D" id="2.160.20.10">
    <property type="entry name" value="Single-stranded right-handed beta-helix, Pectin lyase-like"/>
    <property type="match status" value="1"/>
</dbReference>